<proteinExistence type="predicted"/>
<name>A0A927CJJ1_9BACL</name>
<accession>A0A927CJJ1</accession>
<protein>
    <submittedName>
        <fullName evidence="2">Uncharacterized protein</fullName>
    </submittedName>
</protein>
<dbReference type="EMBL" id="JACXIY010000014">
    <property type="protein sequence ID" value="MBD2869263.1"/>
    <property type="molecule type" value="Genomic_DNA"/>
</dbReference>
<dbReference type="AlphaFoldDB" id="A0A927CJJ1"/>
<evidence type="ECO:0000256" key="1">
    <source>
        <dbReference type="SAM" id="Phobius"/>
    </source>
</evidence>
<evidence type="ECO:0000313" key="3">
    <source>
        <dbReference type="Proteomes" id="UP000632125"/>
    </source>
</evidence>
<organism evidence="2 3">
    <name type="scientific">Paenibacillus arenilitoris</name>
    <dbReference type="NCBI Taxonomy" id="2772299"/>
    <lineage>
        <taxon>Bacteria</taxon>
        <taxon>Bacillati</taxon>
        <taxon>Bacillota</taxon>
        <taxon>Bacilli</taxon>
        <taxon>Bacillales</taxon>
        <taxon>Paenibacillaceae</taxon>
        <taxon>Paenibacillus</taxon>
    </lineage>
</organism>
<keyword evidence="1" id="KW-0812">Transmembrane</keyword>
<evidence type="ECO:0000313" key="2">
    <source>
        <dbReference type="EMBL" id="MBD2869263.1"/>
    </source>
</evidence>
<dbReference type="Proteomes" id="UP000632125">
    <property type="component" value="Unassembled WGS sequence"/>
</dbReference>
<keyword evidence="1" id="KW-1133">Transmembrane helix</keyword>
<comment type="caution">
    <text evidence="2">The sequence shown here is derived from an EMBL/GenBank/DDBJ whole genome shotgun (WGS) entry which is preliminary data.</text>
</comment>
<sequence>MNKVADGADTRSRLRPAVAEAGSLADRRFAKVDTVGEIRARRRRKGLLFLLILACALVPIGCADADKPAYEEGLGYKPSTVNEQFLIPVGAIQREAIFHNPNILRGAEYELADIGGEQGLYPPQRYFQDLEAAGWRERKDDRLGHVHFFERDNTVISVEIRQDSFTVYEMKDEANAAIP</sequence>
<reference evidence="2" key="1">
    <citation type="submission" date="2020-09" db="EMBL/GenBank/DDBJ databases">
        <title>A novel bacterium of genus Paenibacillus, isolated from South China Sea.</title>
        <authorList>
            <person name="Huang H."/>
            <person name="Mo K."/>
            <person name="Hu Y."/>
        </authorList>
    </citation>
    <scope>NUCLEOTIDE SEQUENCE</scope>
    <source>
        <strain evidence="2">IB182493</strain>
    </source>
</reference>
<keyword evidence="3" id="KW-1185">Reference proteome</keyword>
<keyword evidence="1" id="KW-0472">Membrane</keyword>
<feature type="transmembrane region" description="Helical" evidence="1">
    <location>
        <begin position="46"/>
        <end position="61"/>
    </location>
</feature>
<gene>
    <name evidence="2" type="ORF">IDH41_11805</name>
</gene>
<dbReference type="RefSeq" id="WP_190861221.1">
    <property type="nucleotide sequence ID" value="NZ_JACXIY010000014.1"/>
</dbReference>